<protein>
    <recommendedName>
        <fullName evidence="1">C1q domain-containing protein</fullName>
    </recommendedName>
</protein>
<evidence type="ECO:0000313" key="2">
    <source>
        <dbReference type="EMBL" id="CAC5401001.1"/>
    </source>
</evidence>
<dbReference type="Pfam" id="PF00386">
    <property type="entry name" value="C1q"/>
    <property type="match status" value="1"/>
</dbReference>
<dbReference type="SUPFAM" id="SSF49842">
    <property type="entry name" value="TNF-like"/>
    <property type="match status" value="1"/>
</dbReference>
<feature type="domain" description="C1q" evidence="1">
    <location>
        <begin position="66"/>
        <end position="142"/>
    </location>
</feature>
<evidence type="ECO:0000259" key="1">
    <source>
        <dbReference type="Pfam" id="PF00386"/>
    </source>
</evidence>
<organism evidence="2 3">
    <name type="scientific">Mytilus coruscus</name>
    <name type="common">Sea mussel</name>
    <dbReference type="NCBI Taxonomy" id="42192"/>
    <lineage>
        <taxon>Eukaryota</taxon>
        <taxon>Metazoa</taxon>
        <taxon>Spiralia</taxon>
        <taxon>Lophotrochozoa</taxon>
        <taxon>Mollusca</taxon>
        <taxon>Bivalvia</taxon>
        <taxon>Autobranchia</taxon>
        <taxon>Pteriomorphia</taxon>
        <taxon>Mytilida</taxon>
        <taxon>Mytiloidea</taxon>
        <taxon>Mytilidae</taxon>
        <taxon>Mytilinae</taxon>
        <taxon>Mytilus</taxon>
    </lineage>
</organism>
<dbReference type="InterPro" id="IPR008983">
    <property type="entry name" value="Tumour_necrosis_fac-like_dom"/>
</dbReference>
<proteinExistence type="predicted"/>
<gene>
    <name evidence="2" type="ORF">MCOR_35136</name>
</gene>
<reference evidence="2 3" key="1">
    <citation type="submission" date="2020-06" db="EMBL/GenBank/DDBJ databases">
        <authorList>
            <person name="Li R."/>
            <person name="Bekaert M."/>
        </authorList>
    </citation>
    <scope>NUCLEOTIDE SEQUENCE [LARGE SCALE GENOMIC DNA]</scope>
    <source>
        <strain evidence="3">wild</strain>
    </source>
</reference>
<keyword evidence="3" id="KW-1185">Reference proteome</keyword>
<dbReference type="OrthoDB" id="6123156at2759"/>
<dbReference type="Proteomes" id="UP000507470">
    <property type="component" value="Unassembled WGS sequence"/>
</dbReference>
<dbReference type="Gene3D" id="2.60.120.40">
    <property type="match status" value="1"/>
</dbReference>
<dbReference type="AlphaFoldDB" id="A0A6J8CZK8"/>
<accession>A0A6J8CZK8</accession>
<evidence type="ECO:0000313" key="3">
    <source>
        <dbReference type="Proteomes" id="UP000507470"/>
    </source>
</evidence>
<dbReference type="InterPro" id="IPR001073">
    <property type="entry name" value="C1q_dom"/>
</dbReference>
<name>A0A6J8CZK8_MYTCO</name>
<dbReference type="EMBL" id="CACVKT020006359">
    <property type="protein sequence ID" value="CAC5401001.1"/>
    <property type="molecule type" value="Genomic_DNA"/>
</dbReference>
<sequence>MSQTIGRALENQNLMVNSTLEEIIERNIHVGFTAFGRSSGHRQPAHILKFPDIKSSFGLTGLLKFTSSGEFTCERSGIYLISVTVMACAESTDATYDIYKNNISLMQYYITQSGCNSGSGTLFIRLTVNDTVYVKTHSSIYYVYYNWSSNSILKIA</sequence>